<keyword evidence="3" id="KW-0808">Transferase</keyword>
<organism evidence="3 4">
    <name type="scientific">Candidatus Thermofonsia Clade 1 bacterium</name>
    <dbReference type="NCBI Taxonomy" id="2364210"/>
    <lineage>
        <taxon>Bacteria</taxon>
        <taxon>Bacillati</taxon>
        <taxon>Chloroflexota</taxon>
        <taxon>Candidatus Thermofontia</taxon>
        <taxon>Candidatus Thermofonsia Clade 1</taxon>
    </lineage>
</organism>
<dbReference type="InterPro" id="IPR002155">
    <property type="entry name" value="Thiolase"/>
</dbReference>
<dbReference type="AlphaFoldDB" id="A0A2M8P068"/>
<evidence type="ECO:0000313" key="4">
    <source>
        <dbReference type="Proteomes" id="UP000228921"/>
    </source>
</evidence>
<dbReference type="SUPFAM" id="SSF53901">
    <property type="entry name" value="Thiolase-like"/>
    <property type="match status" value="2"/>
</dbReference>
<dbReference type="NCBIfam" id="NF004720">
    <property type="entry name" value="PRK06064.1"/>
    <property type="match status" value="1"/>
</dbReference>
<dbReference type="PANTHER" id="PTHR42870:SF1">
    <property type="entry name" value="NON-SPECIFIC LIPID-TRANSFER PROTEIN-LIKE 2"/>
    <property type="match status" value="1"/>
</dbReference>
<dbReference type="Proteomes" id="UP000228921">
    <property type="component" value="Unassembled WGS sequence"/>
</dbReference>
<dbReference type="InterPro" id="IPR055140">
    <property type="entry name" value="Thiolase_C_2"/>
</dbReference>
<keyword evidence="3" id="KW-0012">Acyltransferase</keyword>
<accession>A0A2M8P068</accession>
<dbReference type="InterPro" id="IPR020616">
    <property type="entry name" value="Thiolase_N"/>
</dbReference>
<protein>
    <submittedName>
        <fullName evidence="3">Acetyl-CoA acetyltransferase</fullName>
        <ecNumber evidence="3">2.3.1.9</ecNumber>
    </submittedName>
</protein>
<gene>
    <name evidence="3" type="ORF">CUN51_05485</name>
</gene>
<dbReference type="EMBL" id="PGTK01000005">
    <property type="protein sequence ID" value="PJF30938.1"/>
    <property type="molecule type" value="Genomic_DNA"/>
</dbReference>
<evidence type="ECO:0000313" key="3">
    <source>
        <dbReference type="EMBL" id="PJF30938.1"/>
    </source>
</evidence>
<reference evidence="3 4" key="1">
    <citation type="submission" date="2017-11" db="EMBL/GenBank/DDBJ databases">
        <title>Evolution of Phototrophy in the Chloroflexi Phylum Driven by Horizontal Gene Transfer.</title>
        <authorList>
            <person name="Ward L.M."/>
            <person name="Hemp J."/>
            <person name="Shih P.M."/>
            <person name="Mcglynn S.E."/>
            <person name="Fischer W."/>
        </authorList>
    </citation>
    <scope>NUCLEOTIDE SEQUENCE [LARGE SCALE GENOMIC DNA]</scope>
    <source>
        <strain evidence="3">CP2_2F</strain>
    </source>
</reference>
<dbReference type="Pfam" id="PF00108">
    <property type="entry name" value="Thiolase_N"/>
    <property type="match status" value="1"/>
</dbReference>
<evidence type="ECO:0000259" key="2">
    <source>
        <dbReference type="Pfam" id="PF22691"/>
    </source>
</evidence>
<sequence length="385" mass="39709">MQNVSIIGIGQTPVGEHWETSLRHLSLQAIEAALQDAGIAPETLDALVIGNALGGAISDQHHFGALIADFAGLRGIEAFRVEGADASGALALRQGALMVASGAAQTVLVLGVEKVTDVVGTQRTAALSTFLDSEYEAAHGATPVAIMAMLMRRYMSQYNVKVTDFANFSVNAHANGSKNPNAMYRNLIKADRFAAAPLVAEPINLFDVAPEGDGAAAVILTTSERATDLVPQPIRLLGSAVATDALAVHDRANPLFLSAVQQAVNKALRLAGLSQSDIDVLELHDSATIMATLALEASGFAAVGEGWRLAAENKIGLTGDLPISTFGGLKARGNALGATGVYQAVEVALQLRGKAGANQVPEARIGMTQTLGGLGGTAVVHILGV</sequence>
<dbReference type="PIRSF" id="PIRSF000429">
    <property type="entry name" value="Ac-CoA_Ac_transf"/>
    <property type="match status" value="1"/>
</dbReference>
<dbReference type="CDD" id="cd00829">
    <property type="entry name" value="SCP-x_thiolase"/>
    <property type="match status" value="1"/>
</dbReference>
<feature type="domain" description="Thiolase N-terminal" evidence="1">
    <location>
        <begin position="4"/>
        <end position="206"/>
    </location>
</feature>
<dbReference type="PANTHER" id="PTHR42870">
    <property type="entry name" value="ACETYL-COA C-ACETYLTRANSFERASE"/>
    <property type="match status" value="1"/>
</dbReference>
<feature type="domain" description="Thiolase C-terminal" evidence="2">
    <location>
        <begin position="241"/>
        <end position="384"/>
    </location>
</feature>
<dbReference type="Gene3D" id="3.40.47.10">
    <property type="match status" value="1"/>
</dbReference>
<proteinExistence type="predicted"/>
<evidence type="ECO:0000259" key="1">
    <source>
        <dbReference type="Pfam" id="PF00108"/>
    </source>
</evidence>
<dbReference type="EC" id="2.3.1.9" evidence="3"/>
<dbReference type="Pfam" id="PF22691">
    <property type="entry name" value="Thiolase_C_1"/>
    <property type="match status" value="1"/>
</dbReference>
<comment type="caution">
    <text evidence="3">The sequence shown here is derived from an EMBL/GenBank/DDBJ whole genome shotgun (WGS) entry which is preliminary data.</text>
</comment>
<dbReference type="GO" id="GO:0003985">
    <property type="term" value="F:acetyl-CoA C-acetyltransferase activity"/>
    <property type="evidence" value="ECO:0007669"/>
    <property type="project" value="UniProtKB-EC"/>
</dbReference>
<dbReference type="InterPro" id="IPR016039">
    <property type="entry name" value="Thiolase-like"/>
</dbReference>
<name>A0A2M8P068_9CHLR</name>